<keyword evidence="4" id="KW-0456">Lyase</keyword>
<dbReference type="PANTHER" id="PTHR30246">
    <property type="entry name" value="2-KETO-3-DEOXY-6-PHOSPHOGLUCONATE ALDOLASE"/>
    <property type="match status" value="1"/>
</dbReference>
<dbReference type="SUPFAM" id="SSF51569">
    <property type="entry name" value="Aldolase"/>
    <property type="match status" value="1"/>
</dbReference>
<dbReference type="Pfam" id="PF01081">
    <property type="entry name" value="Aldolase"/>
    <property type="match status" value="1"/>
</dbReference>
<protein>
    <submittedName>
        <fullName evidence="6">2-dehydro-3-deoxyphosphogluconate aldolase / (4S)-4-hydroxy-2-oxoglutarate aldolase</fullName>
    </submittedName>
</protein>
<dbReference type="EMBL" id="FMUX01000018">
    <property type="protein sequence ID" value="SCY72684.1"/>
    <property type="molecule type" value="Genomic_DNA"/>
</dbReference>
<accession>A0A1G5I9I4</accession>
<dbReference type="CDD" id="cd00452">
    <property type="entry name" value="KDPG_aldolase"/>
    <property type="match status" value="1"/>
</dbReference>
<evidence type="ECO:0000256" key="3">
    <source>
        <dbReference type="ARBA" id="ARBA00011233"/>
    </source>
</evidence>
<evidence type="ECO:0000256" key="4">
    <source>
        <dbReference type="ARBA" id="ARBA00023239"/>
    </source>
</evidence>
<dbReference type="NCBIfam" id="TIGR01182">
    <property type="entry name" value="eda"/>
    <property type="match status" value="1"/>
</dbReference>
<comment type="subunit">
    <text evidence="3">Homotrimer.</text>
</comment>
<reference evidence="6 7" key="1">
    <citation type="submission" date="2016-10" db="EMBL/GenBank/DDBJ databases">
        <authorList>
            <person name="de Groot N.N."/>
        </authorList>
    </citation>
    <scope>NUCLEOTIDE SEQUENCE [LARGE SCALE GENOMIC DNA]</scope>
    <source>
        <strain evidence="6 7">AA1</strain>
    </source>
</reference>
<dbReference type="PANTHER" id="PTHR30246:SF1">
    <property type="entry name" value="2-DEHYDRO-3-DEOXY-6-PHOSPHOGALACTONATE ALDOLASE-RELATED"/>
    <property type="match status" value="1"/>
</dbReference>
<proteinExistence type="inferred from homology"/>
<dbReference type="STRING" id="419481.SAMN05216233_11888"/>
<dbReference type="InterPro" id="IPR000887">
    <property type="entry name" value="Aldlse_KDPG_KHG"/>
</dbReference>
<gene>
    <name evidence="6" type="ORF">SAMN05216233_11888</name>
</gene>
<comment type="similarity">
    <text evidence="2">Belongs to the KHG/KDPG aldolase family.</text>
</comment>
<dbReference type="Proteomes" id="UP000198870">
    <property type="component" value="Unassembled WGS sequence"/>
</dbReference>
<keyword evidence="5" id="KW-0119">Carbohydrate metabolism</keyword>
<evidence type="ECO:0000256" key="2">
    <source>
        <dbReference type="ARBA" id="ARBA00006906"/>
    </source>
</evidence>
<dbReference type="InterPro" id="IPR013785">
    <property type="entry name" value="Aldolase_TIM"/>
</dbReference>
<dbReference type="RefSeq" id="WP_175469970.1">
    <property type="nucleotide sequence ID" value="NZ_FMUX01000018.1"/>
</dbReference>
<keyword evidence="7" id="KW-1185">Reference proteome</keyword>
<sequence length="216" mass="22440">MTGKKEEIIKKVEAIGLVPVIRTRTQEDAVEAVGALVEAGVPVAEVTFSVPDAPGVIKRLKEIHGKDCLVGAGTVTTCEECRKALEAGSDFIVTPITVPEIIELCKARGVAMVCGALTPTEVFNAWSAGADVVKIFPATAMGGPTYIKNLSGPLSQVPVAPTGGVTPDNTEAYLRNGARFVGAGSDLVPAVVDGATKTQIAAQARRYLDAIKTARI</sequence>
<evidence type="ECO:0000313" key="6">
    <source>
        <dbReference type="EMBL" id="SCY72684.1"/>
    </source>
</evidence>
<evidence type="ECO:0000256" key="5">
    <source>
        <dbReference type="ARBA" id="ARBA00023277"/>
    </source>
</evidence>
<comment type="pathway">
    <text evidence="1">Carbohydrate acid metabolism.</text>
</comment>
<dbReference type="Gene3D" id="3.20.20.70">
    <property type="entry name" value="Aldolase class I"/>
    <property type="match status" value="1"/>
</dbReference>
<dbReference type="GO" id="GO:0016829">
    <property type="term" value="F:lyase activity"/>
    <property type="evidence" value="ECO:0007669"/>
    <property type="project" value="UniProtKB-KW"/>
</dbReference>
<name>A0A1G5I9I4_9BACT</name>
<evidence type="ECO:0000256" key="1">
    <source>
        <dbReference type="ARBA" id="ARBA00004761"/>
    </source>
</evidence>
<dbReference type="AlphaFoldDB" id="A0A1G5I9I4"/>
<evidence type="ECO:0000313" key="7">
    <source>
        <dbReference type="Proteomes" id="UP000198870"/>
    </source>
</evidence>
<organism evidence="6 7">
    <name type="scientific">Desulfoluna spongiiphila</name>
    <dbReference type="NCBI Taxonomy" id="419481"/>
    <lineage>
        <taxon>Bacteria</taxon>
        <taxon>Pseudomonadati</taxon>
        <taxon>Thermodesulfobacteriota</taxon>
        <taxon>Desulfobacteria</taxon>
        <taxon>Desulfobacterales</taxon>
        <taxon>Desulfolunaceae</taxon>
        <taxon>Desulfoluna</taxon>
    </lineage>
</organism>